<organism evidence="3 5">
    <name type="scientific">Polaribacter dokdonensis DSW-5</name>
    <dbReference type="NCBI Taxonomy" id="1300348"/>
    <lineage>
        <taxon>Bacteria</taxon>
        <taxon>Pseudomonadati</taxon>
        <taxon>Bacteroidota</taxon>
        <taxon>Flavobacteriia</taxon>
        <taxon>Flavobacteriales</taxon>
        <taxon>Flavobacteriaceae</taxon>
    </lineage>
</organism>
<dbReference type="Pfam" id="PF01841">
    <property type="entry name" value="Transglut_core"/>
    <property type="match status" value="1"/>
</dbReference>
<dbReference type="PATRIC" id="fig|1300348.6.peg.900"/>
<dbReference type="InterPro" id="IPR024618">
    <property type="entry name" value="DUF3857"/>
</dbReference>
<comment type="caution">
    <text evidence="3">The sequence shown here is derived from an EMBL/GenBank/DDBJ whole genome shotgun (WGS) entry which is preliminary data.</text>
</comment>
<dbReference type="Gene3D" id="3.10.620.30">
    <property type="match status" value="1"/>
</dbReference>
<dbReference type="Pfam" id="PF12969">
    <property type="entry name" value="DUF3857"/>
    <property type="match status" value="1"/>
</dbReference>
<evidence type="ECO:0000313" key="5">
    <source>
        <dbReference type="Proteomes" id="UP000037716"/>
    </source>
</evidence>
<dbReference type="OrthoDB" id="8595007at2"/>
<dbReference type="InterPro" id="IPR002931">
    <property type="entry name" value="Transglutaminase-like"/>
</dbReference>
<evidence type="ECO:0000313" key="6">
    <source>
        <dbReference type="Proteomes" id="UP000183071"/>
    </source>
</evidence>
<reference evidence="3 5" key="1">
    <citation type="submission" date="2015-07" db="EMBL/GenBank/DDBJ databases">
        <title>Genome of Polaribacter dokdonenesis DSW-5, isolated from seawater off Dokdo in Korea.</title>
        <authorList>
            <person name="Yoon K."/>
            <person name="Song J.Y."/>
            <person name="Kim J.F."/>
        </authorList>
    </citation>
    <scope>NUCLEOTIDE SEQUENCE [LARGE SCALE GENOMIC DNA]</scope>
    <source>
        <strain evidence="3 5">DSW-5</strain>
    </source>
</reference>
<feature type="domain" description="Transglutaminase-like" evidence="1">
    <location>
        <begin position="283"/>
        <end position="354"/>
    </location>
</feature>
<keyword evidence="6" id="KW-1185">Reference proteome</keyword>
<accession>A0A0N0UND4</accession>
<dbReference type="STRING" id="1300348.I602_900"/>
<dbReference type="RefSeq" id="WP_053973532.1">
    <property type="nucleotide sequence ID" value="NZ_FNUE01000001.1"/>
</dbReference>
<proteinExistence type="predicted"/>
<dbReference type="AlphaFoldDB" id="A0A0N0UND4"/>
<name>A0A0N0UND4_9FLAO</name>
<evidence type="ECO:0000259" key="1">
    <source>
        <dbReference type="Pfam" id="PF01841"/>
    </source>
</evidence>
<evidence type="ECO:0000259" key="2">
    <source>
        <dbReference type="Pfam" id="PF12969"/>
    </source>
</evidence>
<dbReference type="Proteomes" id="UP000037716">
    <property type="component" value="Unassembled WGS sequence"/>
</dbReference>
<dbReference type="EMBL" id="FNUE01000001">
    <property type="protein sequence ID" value="SEE13547.1"/>
    <property type="molecule type" value="Genomic_DNA"/>
</dbReference>
<gene>
    <name evidence="3" type="ORF">I602_900</name>
    <name evidence="4" type="ORF">SAMN05444353_0877</name>
</gene>
<dbReference type="Gene3D" id="2.60.120.1130">
    <property type="match status" value="1"/>
</dbReference>
<sequence length="645" mass="75942">MERFLKLHYFKFSLVLLFTTLNLNAQYSKEFLKYSKAYPESSRVRLQQNIEIRIEENNGQILISQNVLEEDLFLNESATYNSKNRLSFSSFFELDKIEASSFNFSNGKYSETEVTNFVEKDELDDSFYDDTKTLNFIYPNLKKGSKTNLEYTQIVKNPRFLSTFYLADYFPIINNKIKIIADNSIGLDFKEFHTEKVDVSFSKKKKRKTTEYIWQISNTKDYDFENNAPSFKTFLPHIVPLITSVKLKDKTIPILGEVKDLYNWYYSLVKDINKDEPNPELVALVNQLTKDKKNDLEKVKAIYYWTQKNIKYIAFEYALGGFIPRESNDVFRKKYGDCKDNSSILYRMLEIAGLNGNLTWIGTRSIPYTYKEVPTPVVDNHMILTYSFDNKTYFLDATGRFIKMGLPTSFIQGKEALVSYKDKFKIIKVPIVDAKENLVVDENEIQLKDGQIVGKSKTKMIGYPKIDIYNRLENLNSKIKTKEFYNVNLKKGNNKFLITDFNENNKYDYDKEFIIDYNFKIDNYAKQLGNEIYVNLNLNPYASDYKVKKNRKRPIEYDYKRVFENRTTLLIPNGFVVDYIPESKTFKDDLLQCEITYKIVGNSIIYHQIVTQDYLVLNLAQQKLVNETIKKIEKYYKEIIVLKKK</sequence>
<protein>
    <submittedName>
        <fullName evidence="4">Transglutaminase-like enzyme, putative cysteine protease</fullName>
    </submittedName>
</protein>
<dbReference type="SUPFAM" id="SSF54001">
    <property type="entry name" value="Cysteine proteinases"/>
    <property type="match status" value="1"/>
</dbReference>
<evidence type="ECO:0000313" key="3">
    <source>
        <dbReference type="EMBL" id="KOY51340.1"/>
    </source>
</evidence>
<dbReference type="EMBL" id="LGBR01000001">
    <property type="protein sequence ID" value="KOY51340.1"/>
    <property type="molecule type" value="Genomic_DNA"/>
</dbReference>
<dbReference type="Gene3D" id="2.60.40.3140">
    <property type="match status" value="1"/>
</dbReference>
<dbReference type="Proteomes" id="UP000183071">
    <property type="component" value="Unassembled WGS sequence"/>
</dbReference>
<dbReference type="InterPro" id="IPR038765">
    <property type="entry name" value="Papain-like_cys_pep_sf"/>
</dbReference>
<reference evidence="4 6" key="2">
    <citation type="submission" date="2016-10" db="EMBL/GenBank/DDBJ databases">
        <authorList>
            <person name="Varghese N."/>
            <person name="Submissions S."/>
        </authorList>
    </citation>
    <scope>NUCLEOTIDE SEQUENCE [LARGE SCALE GENOMIC DNA]</scope>
    <source>
        <strain evidence="4 6">DSW-5</strain>
    </source>
</reference>
<feature type="domain" description="DUF3857" evidence="2">
    <location>
        <begin position="75"/>
        <end position="220"/>
    </location>
</feature>
<evidence type="ECO:0000313" key="4">
    <source>
        <dbReference type="EMBL" id="SEE13547.1"/>
    </source>
</evidence>